<dbReference type="EMBL" id="GBXM01080420">
    <property type="protein sequence ID" value="JAH28157.1"/>
    <property type="molecule type" value="Transcribed_RNA"/>
</dbReference>
<reference evidence="1" key="1">
    <citation type="submission" date="2014-11" db="EMBL/GenBank/DDBJ databases">
        <authorList>
            <person name="Amaro Gonzalez C."/>
        </authorList>
    </citation>
    <scope>NUCLEOTIDE SEQUENCE</scope>
</reference>
<organism evidence="1">
    <name type="scientific">Anguilla anguilla</name>
    <name type="common">European freshwater eel</name>
    <name type="synonym">Muraena anguilla</name>
    <dbReference type="NCBI Taxonomy" id="7936"/>
    <lineage>
        <taxon>Eukaryota</taxon>
        <taxon>Metazoa</taxon>
        <taxon>Chordata</taxon>
        <taxon>Craniata</taxon>
        <taxon>Vertebrata</taxon>
        <taxon>Euteleostomi</taxon>
        <taxon>Actinopterygii</taxon>
        <taxon>Neopterygii</taxon>
        <taxon>Teleostei</taxon>
        <taxon>Anguilliformes</taxon>
        <taxon>Anguillidae</taxon>
        <taxon>Anguilla</taxon>
    </lineage>
</organism>
<dbReference type="AlphaFoldDB" id="A0A0E9RH73"/>
<evidence type="ECO:0000313" key="1">
    <source>
        <dbReference type="EMBL" id="JAH28157.1"/>
    </source>
</evidence>
<protein>
    <submittedName>
        <fullName evidence="1">Uncharacterized protein</fullName>
    </submittedName>
</protein>
<reference evidence="1" key="2">
    <citation type="journal article" date="2015" name="Fish Shellfish Immunol.">
        <title>Early steps in the European eel (Anguilla anguilla)-Vibrio vulnificus interaction in the gills: Role of the RtxA13 toxin.</title>
        <authorList>
            <person name="Callol A."/>
            <person name="Pajuelo D."/>
            <person name="Ebbesson L."/>
            <person name="Teles M."/>
            <person name="MacKenzie S."/>
            <person name="Amaro C."/>
        </authorList>
    </citation>
    <scope>NUCLEOTIDE SEQUENCE</scope>
</reference>
<sequence>MTRGFCLTTVQIELPTTVLVRAAHLKEKEYFSRLCCRLFPRHLHSLSNFP</sequence>
<name>A0A0E9RH73_ANGAN</name>
<proteinExistence type="predicted"/>
<accession>A0A0E9RH73</accession>